<gene>
    <name evidence="2" type="ORF">LCGC14_1515910</name>
</gene>
<feature type="transmembrane region" description="Helical" evidence="1">
    <location>
        <begin position="66"/>
        <end position="87"/>
    </location>
</feature>
<evidence type="ECO:0000256" key="1">
    <source>
        <dbReference type="SAM" id="Phobius"/>
    </source>
</evidence>
<dbReference type="AlphaFoldDB" id="A0A0F9J085"/>
<evidence type="ECO:0000313" key="2">
    <source>
        <dbReference type="EMBL" id="KKM63003.1"/>
    </source>
</evidence>
<sequence length="159" mass="18172">MYSWEFGHEELRDLDNNGVYEVNFPNIPEGNFIIIITASAGSEYNFEPFEITLIVSNPEVGPGLDLSWLVFVLIGGIVGLVSIFTLYQTHFKYPPMVRKIKKLRKKISKGKTTKSILVKMREDIIDCSLQDSLQLLKLEEIKSDKFSKPENIPTSEFKL</sequence>
<name>A0A0F9J085_9ZZZZ</name>
<keyword evidence="1" id="KW-0812">Transmembrane</keyword>
<dbReference type="EMBL" id="LAZR01011180">
    <property type="protein sequence ID" value="KKM63003.1"/>
    <property type="molecule type" value="Genomic_DNA"/>
</dbReference>
<accession>A0A0F9J085</accession>
<organism evidence="2">
    <name type="scientific">marine sediment metagenome</name>
    <dbReference type="NCBI Taxonomy" id="412755"/>
    <lineage>
        <taxon>unclassified sequences</taxon>
        <taxon>metagenomes</taxon>
        <taxon>ecological metagenomes</taxon>
    </lineage>
</organism>
<proteinExistence type="predicted"/>
<keyword evidence="1" id="KW-0472">Membrane</keyword>
<comment type="caution">
    <text evidence="2">The sequence shown here is derived from an EMBL/GenBank/DDBJ whole genome shotgun (WGS) entry which is preliminary data.</text>
</comment>
<protein>
    <submittedName>
        <fullName evidence="2">Uncharacterized protein</fullName>
    </submittedName>
</protein>
<reference evidence="2" key="1">
    <citation type="journal article" date="2015" name="Nature">
        <title>Complex archaea that bridge the gap between prokaryotes and eukaryotes.</title>
        <authorList>
            <person name="Spang A."/>
            <person name="Saw J.H."/>
            <person name="Jorgensen S.L."/>
            <person name="Zaremba-Niedzwiedzka K."/>
            <person name="Martijn J."/>
            <person name="Lind A.E."/>
            <person name="van Eijk R."/>
            <person name="Schleper C."/>
            <person name="Guy L."/>
            <person name="Ettema T.J."/>
        </authorList>
    </citation>
    <scope>NUCLEOTIDE SEQUENCE</scope>
</reference>
<keyword evidence="1" id="KW-1133">Transmembrane helix</keyword>